<keyword evidence="2" id="KW-1185">Reference proteome</keyword>
<proteinExistence type="predicted"/>
<dbReference type="EMBL" id="BEZZ01107608">
    <property type="protein sequence ID" value="GCC43279.1"/>
    <property type="molecule type" value="Genomic_DNA"/>
</dbReference>
<dbReference type="AlphaFoldDB" id="A0A401TKW3"/>
<name>A0A401TKW3_CHIPU</name>
<accession>A0A401TKW3</accession>
<feature type="non-terminal residue" evidence="1">
    <location>
        <position position="1"/>
    </location>
</feature>
<dbReference type="Proteomes" id="UP000287033">
    <property type="component" value="Unassembled WGS sequence"/>
</dbReference>
<gene>
    <name evidence="1" type="ORF">chiPu_0027567</name>
</gene>
<reference evidence="1 2" key="1">
    <citation type="journal article" date="2018" name="Nat. Ecol. Evol.">
        <title>Shark genomes provide insights into elasmobranch evolution and the origin of vertebrates.</title>
        <authorList>
            <person name="Hara Y"/>
            <person name="Yamaguchi K"/>
            <person name="Onimaru K"/>
            <person name="Kadota M"/>
            <person name="Koyanagi M"/>
            <person name="Keeley SD"/>
            <person name="Tatsumi K"/>
            <person name="Tanaka K"/>
            <person name="Motone F"/>
            <person name="Kageyama Y"/>
            <person name="Nozu R"/>
            <person name="Adachi N"/>
            <person name="Nishimura O"/>
            <person name="Nakagawa R"/>
            <person name="Tanegashima C"/>
            <person name="Kiyatake I"/>
            <person name="Matsumoto R"/>
            <person name="Murakumo K"/>
            <person name="Nishida K"/>
            <person name="Terakita A"/>
            <person name="Kuratani S"/>
            <person name="Sato K"/>
            <person name="Hyodo S Kuraku.S."/>
        </authorList>
    </citation>
    <scope>NUCLEOTIDE SEQUENCE [LARGE SCALE GENOMIC DNA]</scope>
</reference>
<organism evidence="1 2">
    <name type="scientific">Chiloscyllium punctatum</name>
    <name type="common">Brownbanded bambooshark</name>
    <name type="synonym">Hemiscyllium punctatum</name>
    <dbReference type="NCBI Taxonomy" id="137246"/>
    <lineage>
        <taxon>Eukaryota</taxon>
        <taxon>Metazoa</taxon>
        <taxon>Chordata</taxon>
        <taxon>Craniata</taxon>
        <taxon>Vertebrata</taxon>
        <taxon>Chondrichthyes</taxon>
        <taxon>Elasmobranchii</taxon>
        <taxon>Galeomorphii</taxon>
        <taxon>Galeoidea</taxon>
        <taxon>Orectolobiformes</taxon>
        <taxon>Hemiscylliidae</taxon>
        <taxon>Chiloscyllium</taxon>
    </lineage>
</organism>
<comment type="caution">
    <text evidence="1">The sequence shown here is derived from an EMBL/GenBank/DDBJ whole genome shotgun (WGS) entry which is preliminary data.</text>
</comment>
<evidence type="ECO:0000313" key="2">
    <source>
        <dbReference type="Proteomes" id="UP000287033"/>
    </source>
</evidence>
<sequence>ILGGEVHHREIFVIEFAVLVDQIAVAFDQIGEQRLVRVHVPIQIHADEAVELQEARIDVAHHARMRERHLGDDIVAEPIDAALRRQIIDSGRIAPCIDRAAHQRHRQRHERVVVGFHHGNGCHNRHRRLAHRDDVHVAAERVQHLDHVVDVIVEIEPPFGERHHARIGPVGDVDLMGRQERLDRAAQQRRIVAGHRRHDQHTRVRRAQRARQLAVEMQQAAERLFPDRANLDRRADAVDLGRRQVPIRLAVAARGALEQFAAGGDRFAEFGVGPRIERVLKQDLGGVGYRAHRIERRMRHLVHPVQRRRECRTAFRRQWRCTKFTDGHSILRPLFAPQHTDQCVTLRQCAANRIWGRCRAKTPGIHVKVTFIHHPRAATRCAWRSVKGQGRSQKRQRTGWR</sequence>
<evidence type="ECO:0000313" key="1">
    <source>
        <dbReference type="EMBL" id="GCC43279.1"/>
    </source>
</evidence>
<protein>
    <submittedName>
        <fullName evidence="1">Uncharacterized protein</fullName>
    </submittedName>
</protein>